<proteinExistence type="predicted"/>
<dbReference type="EMBL" id="JABBVZ010000006">
    <property type="protein sequence ID" value="NMP21280.1"/>
    <property type="molecule type" value="Genomic_DNA"/>
</dbReference>
<reference evidence="2 3" key="1">
    <citation type="submission" date="2020-04" db="EMBL/GenBank/DDBJ databases">
        <authorList>
            <person name="Zhang R."/>
            <person name="Schippers A."/>
        </authorList>
    </citation>
    <scope>NUCLEOTIDE SEQUENCE [LARGE SCALE GENOMIC DNA]</scope>
    <source>
        <strain evidence="2 3">DSM 109850</strain>
    </source>
</reference>
<dbReference type="AlphaFoldDB" id="A0A7Y0L129"/>
<organism evidence="2 3">
    <name type="scientific">Sulfobacillus harzensis</name>
    <dbReference type="NCBI Taxonomy" id="2729629"/>
    <lineage>
        <taxon>Bacteria</taxon>
        <taxon>Bacillati</taxon>
        <taxon>Bacillota</taxon>
        <taxon>Clostridia</taxon>
        <taxon>Eubacteriales</taxon>
        <taxon>Clostridiales Family XVII. Incertae Sedis</taxon>
        <taxon>Sulfobacillus</taxon>
    </lineage>
</organism>
<evidence type="ECO:0000313" key="2">
    <source>
        <dbReference type="EMBL" id="NMP21280.1"/>
    </source>
</evidence>
<gene>
    <name evidence="2" type="ORF">HIJ39_02780</name>
</gene>
<dbReference type="PANTHER" id="PTHR33055:SF13">
    <property type="entry name" value="TRANSPOSASE"/>
    <property type="match status" value="1"/>
</dbReference>
<dbReference type="InterPro" id="IPR003346">
    <property type="entry name" value="Transposase_20"/>
</dbReference>
<evidence type="ECO:0000313" key="3">
    <source>
        <dbReference type="Proteomes" id="UP000533476"/>
    </source>
</evidence>
<dbReference type="GO" id="GO:0006313">
    <property type="term" value="P:DNA transposition"/>
    <property type="evidence" value="ECO:0007669"/>
    <property type="project" value="InterPro"/>
</dbReference>
<dbReference type="GO" id="GO:0003677">
    <property type="term" value="F:DNA binding"/>
    <property type="evidence" value="ECO:0007669"/>
    <property type="project" value="InterPro"/>
</dbReference>
<protein>
    <submittedName>
        <fullName evidence="2">IS110 family transposase</fullName>
    </submittedName>
</protein>
<feature type="domain" description="Transposase IS116/IS110/IS902 C-terminal" evidence="1">
    <location>
        <begin position="9"/>
        <end position="90"/>
    </location>
</feature>
<name>A0A7Y0L129_9FIRM</name>
<accession>A0A7Y0L129</accession>
<sequence>MPPHPVDSGDGATLAATAMAEIGEIARFEDPKKLVAFAGVDPSVHQSGDFTASVNRITKRGSHRLRHALYIAVLCSLRPTGSKRMQAFYQAKRAAGKPYKVAVVACINKLLHWIYAVLTRQEAVADVA</sequence>
<evidence type="ECO:0000259" key="1">
    <source>
        <dbReference type="Pfam" id="PF02371"/>
    </source>
</evidence>
<comment type="caution">
    <text evidence="2">The sequence shown here is derived from an EMBL/GenBank/DDBJ whole genome shotgun (WGS) entry which is preliminary data.</text>
</comment>
<dbReference type="PANTHER" id="PTHR33055">
    <property type="entry name" value="TRANSPOSASE FOR INSERTION SEQUENCE ELEMENT IS1111A"/>
    <property type="match status" value="1"/>
</dbReference>
<dbReference type="InterPro" id="IPR047650">
    <property type="entry name" value="Transpos_IS110"/>
</dbReference>
<dbReference type="GO" id="GO:0004803">
    <property type="term" value="F:transposase activity"/>
    <property type="evidence" value="ECO:0007669"/>
    <property type="project" value="InterPro"/>
</dbReference>
<dbReference type="Proteomes" id="UP000533476">
    <property type="component" value="Unassembled WGS sequence"/>
</dbReference>
<keyword evidence="3" id="KW-1185">Reference proteome</keyword>
<dbReference type="Pfam" id="PF02371">
    <property type="entry name" value="Transposase_20"/>
    <property type="match status" value="1"/>
</dbReference>